<dbReference type="PROSITE" id="PS51007">
    <property type="entry name" value="CYTC"/>
    <property type="match status" value="1"/>
</dbReference>
<evidence type="ECO:0000256" key="12">
    <source>
        <dbReference type="ARBA" id="ARBA00023008"/>
    </source>
</evidence>
<dbReference type="InterPro" id="IPR008972">
    <property type="entry name" value="Cupredoxin"/>
</dbReference>
<evidence type="ECO:0000256" key="5">
    <source>
        <dbReference type="ARBA" id="ARBA00022660"/>
    </source>
</evidence>
<organism evidence="22 23">
    <name type="scientific">Mucilaginibacter arboris</name>
    <dbReference type="NCBI Taxonomy" id="2682090"/>
    <lineage>
        <taxon>Bacteria</taxon>
        <taxon>Pseudomonadati</taxon>
        <taxon>Bacteroidota</taxon>
        <taxon>Sphingobacteriia</taxon>
        <taxon>Sphingobacteriales</taxon>
        <taxon>Sphingobacteriaceae</taxon>
        <taxon>Mucilaginibacter</taxon>
    </lineage>
</organism>
<dbReference type="NCBIfam" id="TIGR02866">
    <property type="entry name" value="CoxB"/>
    <property type="match status" value="1"/>
</dbReference>
<evidence type="ECO:0000313" key="22">
    <source>
        <dbReference type="EMBL" id="MVN22512.1"/>
    </source>
</evidence>
<protein>
    <recommendedName>
        <fullName evidence="17">Cytochrome c oxidase subunit 2</fullName>
        <ecNumber evidence="17">7.1.1.9</ecNumber>
    </recommendedName>
</protein>
<evidence type="ECO:0000256" key="3">
    <source>
        <dbReference type="ARBA" id="ARBA00022448"/>
    </source>
</evidence>
<feature type="transmembrane region" description="Helical" evidence="18">
    <location>
        <begin position="71"/>
        <end position="91"/>
    </location>
</feature>
<evidence type="ECO:0000256" key="13">
    <source>
        <dbReference type="ARBA" id="ARBA00023136"/>
    </source>
</evidence>
<dbReference type="Pfam" id="PF00034">
    <property type="entry name" value="Cytochrom_C"/>
    <property type="match status" value="1"/>
</dbReference>
<name>A0A7K1SYX3_9SPHI</name>
<dbReference type="InterPro" id="IPR011759">
    <property type="entry name" value="Cyt_c_oxidase_su2_TM_dom"/>
</dbReference>
<evidence type="ECO:0000256" key="10">
    <source>
        <dbReference type="ARBA" id="ARBA00022989"/>
    </source>
</evidence>
<dbReference type="Gene3D" id="2.60.40.420">
    <property type="entry name" value="Cupredoxins - blue copper proteins"/>
    <property type="match status" value="1"/>
</dbReference>
<keyword evidence="7 15" id="KW-0479">Metal-binding</keyword>
<comment type="caution">
    <text evidence="22">The sequence shown here is derived from an EMBL/GenBank/DDBJ whole genome shotgun (WGS) entry which is preliminary data.</text>
</comment>
<keyword evidence="9 16" id="KW-0249">Electron transport</keyword>
<keyword evidence="4 15" id="KW-0349">Heme</keyword>
<evidence type="ECO:0000256" key="11">
    <source>
        <dbReference type="ARBA" id="ARBA00023004"/>
    </source>
</evidence>
<reference evidence="22 23" key="1">
    <citation type="submission" date="2019-12" db="EMBL/GenBank/DDBJ databases">
        <title>Mucilaginibacter sp. HMF7410 genome sequencing and assembly.</title>
        <authorList>
            <person name="Kang H."/>
            <person name="Cha I."/>
            <person name="Kim H."/>
            <person name="Joh K."/>
        </authorList>
    </citation>
    <scope>NUCLEOTIDE SEQUENCE [LARGE SCALE GENOMIC DNA]</scope>
    <source>
        <strain evidence="22 23">HMF7410</strain>
    </source>
</reference>
<dbReference type="InterPro" id="IPR009056">
    <property type="entry name" value="Cyt_c-like_dom"/>
</dbReference>
<keyword evidence="3 16" id="KW-0813">Transport</keyword>
<evidence type="ECO:0000256" key="15">
    <source>
        <dbReference type="PROSITE-ProRule" id="PRU00433"/>
    </source>
</evidence>
<dbReference type="Pfam" id="PF00116">
    <property type="entry name" value="COX2"/>
    <property type="match status" value="1"/>
</dbReference>
<comment type="similarity">
    <text evidence="2 16">Belongs to the cytochrome c oxidase subunit 2 family.</text>
</comment>
<keyword evidence="5 16" id="KW-0679">Respiratory chain</keyword>
<accession>A0A7K1SYX3</accession>
<dbReference type="InterPro" id="IPR036909">
    <property type="entry name" value="Cyt_c-like_dom_sf"/>
</dbReference>
<comment type="cofactor">
    <cofactor evidence="17">
        <name>Cu cation</name>
        <dbReference type="ChEBI" id="CHEBI:23378"/>
    </cofactor>
    <text evidence="17">Binds a copper A center.</text>
</comment>
<dbReference type="Pfam" id="PF02790">
    <property type="entry name" value="COX2_TM"/>
    <property type="match status" value="1"/>
</dbReference>
<feature type="domain" description="Cytochrome oxidase subunit II transmembrane region profile" evidence="20">
    <location>
        <begin position="5"/>
        <end position="101"/>
    </location>
</feature>
<dbReference type="PROSITE" id="PS50857">
    <property type="entry name" value="COX2_CUA"/>
    <property type="match status" value="1"/>
</dbReference>
<dbReference type="RefSeq" id="WP_157567831.1">
    <property type="nucleotide sequence ID" value="NZ_WPIK01000011.1"/>
</dbReference>
<dbReference type="Proteomes" id="UP000462014">
    <property type="component" value="Unassembled WGS sequence"/>
</dbReference>
<dbReference type="Gene3D" id="1.10.287.90">
    <property type="match status" value="1"/>
</dbReference>
<feature type="domain" description="Cytochrome oxidase subunit II copper A binding" evidence="19">
    <location>
        <begin position="103"/>
        <end position="215"/>
    </location>
</feature>
<keyword evidence="11 15" id="KW-0408">Iron</keyword>
<evidence type="ECO:0000256" key="1">
    <source>
        <dbReference type="ARBA" id="ARBA00004141"/>
    </source>
</evidence>
<sequence length="317" mass="35346">MAKDLLLFTAQSIFDAASPQAEKIRSLTIGFIWASSAMMLLVALLAIYIPIKYRAKNSISEPKQITGNRRLEILMVGVPMVLVIVFFFWSLTTMSAVLPARGTAIPDLTITGHQWWWEARYSKSKVIAANEIHLPVGRRLLLQLNSTDVIHDWWVPALGGKMDMIPGINNYLWVTINKPGIYEGACSEFCGQQHAWMRIRVVAQLPTDYQHWLDANQADEKQPNDSLVTAGQALFTYASCSSCHSINGTGAAGLQGPNLTHFGSRKTMLAGMLDNTPENLYRWLTDPQKVKPGAHMPRFIFGQDSIRALTAYLAQLK</sequence>
<evidence type="ECO:0000256" key="16">
    <source>
        <dbReference type="RuleBase" id="RU000456"/>
    </source>
</evidence>
<dbReference type="AlphaFoldDB" id="A0A7K1SYX3"/>
<dbReference type="PANTHER" id="PTHR22888">
    <property type="entry name" value="CYTOCHROME C OXIDASE, SUBUNIT II"/>
    <property type="match status" value="1"/>
</dbReference>
<evidence type="ECO:0000256" key="7">
    <source>
        <dbReference type="ARBA" id="ARBA00022723"/>
    </source>
</evidence>
<proteinExistence type="inferred from homology"/>
<evidence type="ECO:0000313" key="23">
    <source>
        <dbReference type="Proteomes" id="UP000462014"/>
    </source>
</evidence>
<dbReference type="GO" id="GO:0020037">
    <property type="term" value="F:heme binding"/>
    <property type="evidence" value="ECO:0007669"/>
    <property type="project" value="InterPro"/>
</dbReference>
<evidence type="ECO:0000256" key="14">
    <source>
        <dbReference type="ARBA" id="ARBA00024688"/>
    </source>
</evidence>
<keyword evidence="22" id="KW-0560">Oxidoreductase</keyword>
<dbReference type="GO" id="GO:0005507">
    <property type="term" value="F:copper ion binding"/>
    <property type="evidence" value="ECO:0007669"/>
    <property type="project" value="InterPro"/>
</dbReference>
<keyword evidence="10 18" id="KW-1133">Transmembrane helix</keyword>
<dbReference type="GO" id="GO:0016491">
    <property type="term" value="F:oxidoreductase activity"/>
    <property type="evidence" value="ECO:0007669"/>
    <property type="project" value="UniProtKB-KW"/>
</dbReference>
<evidence type="ECO:0000259" key="20">
    <source>
        <dbReference type="PROSITE" id="PS50999"/>
    </source>
</evidence>
<evidence type="ECO:0000259" key="19">
    <source>
        <dbReference type="PROSITE" id="PS50857"/>
    </source>
</evidence>
<keyword evidence="6 16" id="KW-0812">Transmembrane</keyword>
<dbReference type="InterPro" id="IPR045187">
    <property type="entry name" value="CcO_II"/>
</dbReference>
<comment type="catalytic activity">
    <reaction evidence="17">
        <text>4 Fe(II)-[cytochrome c] + O2 + 8 H(+)(in) = 4 Fe(III)-[cytochrome c] + 2 H2O + 4 H(+)(out)</text>
        <dbReference type="Rhea" id="RHEA:11436"/>
        <dbReference type="Rhea" id="RHEA-COMP:10350"/>
        <dbReference type="Rhea" id="RHEA-COMP:14399"/>
        <dbReference type="ChEBI" id="CHEBI:15377"/>
        <dbReference type="ChEBI" id="CHEBI:15378"/>
        <dbReference type="ChEBI" id="CHEBI:15379"/>
        <dbReference type="ChEBI" id="CHEBI:29033"/>
        <dbReference type="ChEBI" id="CHEBI:29034"/>
        <dbReference type="EC" id="7.1.1.9"/>
    </reaction>
</comment>
<dbReference type="PROSITE" id="PS50999">
    <property type="entry name" value="COX2_TM"/>
    <property type="match status" value="1"/>
</dbReference>
<dbReference type="PANTHER" id="PTHR22888:SF9">
    <property type="entry name" value="CYTOCHROME C OXIDASE SUBUNIT 2"/>
    <property type="match status" value="1"/>
</dbReference>
<dbReference type="GO" id="GO:0005886">
    <property type="term" value="C:plasma membrane"/>
    <property type="evidence" value="ECO:0007669"/>
    <property type="project" value="UniProtKB-SubCell"/>
</dbReference>
<keyword evidence="13 18" id="KW-0472">Membrane</keyword>
<evidence type="ECO:0000256" key="6">
    <source>
        <dbReference type="ARBA" id="ARBA00022692"/>
    </source>
</evidence>
<evidence type="ECO:0000259" key="21">
    <source>
        <dbReference type="PROSITE" id="PS51007"/>
    </source>
</evidence>
<evidence type="ECO:0000256" key="17">
    <source>
        <dbReference type="RuleBase" id="RU004024"/>
    </source>
</evidence>
<dbReference type="InterPro" id="IPR036257">
    <property type="entry name" value="Cyt_c_oxidase_su2_TM_sf"/>
</dbReference>
<dbReference type="GO" id="GO:0004129">
    <property type="term" value="F:cytochrome-c oxidase activity"/>
    <property type="evidence" value="ECO:0007669"/>
    <property type="project" value="UniProtKB-EC"/>
</dbReference>
<dbReference type="SUPFAM" id="SSF46626">
    <property type="entry name" value="Cytochrome c"/>
    <property type="match status" value="1"/>
</dbReference>
<comment type="subcellular location">
    <subcellularLocation>
        <location evidence="16">Cell membrane</location>
        <topology evidence="16">Multi-pass membrane protein</topology>
    </subcellularLocation>
    <subcellularLocation>
        <location evidence="1">Membrane</location>
        <topology evidence="1">Multi-pass membrane protein</topology>
    </subcellularLocation>
</comment>
<dbReference type="EC" id="7.1.1.9" evidence="17"/>
<gene>
    <name evidence="22" type="primary">coxB</name>
    <name evidence="22" type="ORF">GO621_13320</name>
</gene>
<keyword evidence="23" id="KW-1185">Reference proteome</keyword>
<keyword evidence="12 17" id="KW-0186">Copper</keyword>
<dbReference type="InterPro" id="IPR001505">
    <property type="entry name" value="Copper_CuA"/>
</dbReference>
<feature type="domain" description="Cytochrome c" evidence="21">
    <location>
        <begin position="226"/>
        <end position="317"/>
    </location>
</feature>
<evidence type="ECO:0000256" key="18">
    <source>
        <dbReference type="SAM" id="Phobius"/>
    </source>
</evidence>
<evidence type="ECO:0000256" key="2">
    <source>
        <dbReference type="ARBA" id="ARBA00007866"/>
    </source>
</evidence>
<dbReference type="SUPFAM" id="SSF81464">
    <property type="entry name" value="Cytochrome c oxidase subunit II-like, transmembrane region"/>
    <property type="match status" value="1"/>
</dbReference>
<feature type="transmembrane region" description="Helical" evidence="18">
    <location>
        <begin position="31"/>
        <end position="51"/>
    </location>
</feature>
<dbReference type="EMBL" id="WPIK01000011">
    <property type="protein sequence ID" value="MVN22512.1"/>
    <property type="molecule type" value="Genomic_DNA"/>
</dbReference>
<evidence type="ECO:0000256" key="8">
    <source>
        <dbReference type="ARBA" id="ARBA00022967"/>
    </source>
</evidence>
<dbReference type="SUPFAM" id="SSF49503">
    <property type="entry name" value="Cupredoxins"/>
    <property type="match status" value="1"/>
</dbReference>
<dbReference type="InterPro" id="IPR002429">
    <property type="entry name" value="CcO_II-like_C"/>
</dbReference>
<dbReference type="InterPro" id="IPR014222">
    <property type="entry name" value="Cyt_c_oxidase_su2"/>
</dbReference>
<dbReference type="PROSITE" id="PS00078">
    <property type="entry name" value="COX2"/>
    <property type="match status" value="1"/>
</dbReference>
<dbReference type="GO" id="GO:0042773">
    <property type="term" value="P:ATP synthesis coupled electron transport"/>
    <property type="evidence" value="ECO:0007669"/>
    <property type="project" value="TreeGrafter"/>
</dbReference>
<keyword evidence="8" id="KW-1278">Translocase</keyword>
<comment type="function">
    <text evidence="14 17">Subunits I and II form the functional core of the enzyme complex. Electrons originating in cytochrome c are transferred via heme a and Cu(A) to the binuclear center formed by heme a3 and Cu(B).</text>
</comment>
<evidence type="ECO:0000256" key="4">
    <source>
        <dbReference type="ARBA" id="ARBA00022617"/>
    </source>
</evidence>
<evidence type="ECO:0000256" key="9">
    <source>
        <dbReference type="ARBA" id="ARBA00022982"/>
    </source>
</evidence>